<accession>A0AAV7ZX38</accession>
<feature type="compositionally biased region" description="Low complexity" evidence="1">
    <location>
        <begin position="698"/>
        <end position="714"/>
    </location>
</feature>
<dbReference type="Proteomes" id="UP001146793">
    <property type="component" value="Unassembled WGS sequence"/>
</dbReference>
<sequence>MNGKRITRDLIIGSKEKSKKTKTVVKQEIKTSKLRGLSIPRKKRSSKLLSKNKKPRNLSTPPKGDLRNKTKEPLDKKRKKSSSSTSSKRNMVSNINTYSPNIDLSKLRKRLKSYPLSLAKLRQWEDIQQQVDLVSPSKHIIGTALLVLKADQLLIHYSQPEVVNQETKTLKFEWGKVGIDLHPTCEKLMRIRGLDNVLYVRFNSVRNCSNIARNSLIKIQEWEGSLMISRSYSGDVLELSENLSVKSDFGLTLSEEEIDWKPIEHKKNSPNTANNSENNDDNLKKSNSNGDNNNNPNKTQLNKEQFNRDSIKNANKGKGNGKKKENGKGKGKGKETERETEKENERQKVKETETEKDVNWQPINIKKKTDQKIHQKEKLITNDNKKEKKKGAIDQTDKNQNHQKDLINKNKKSNQNQNQNKEIKIKKLHDSNKRNIKNKNQNNINNNKNEIKKGDQKQSINQNLYNQPTNETKIFELDLTDQKRKKKGSVILEINEKAILKMNQQVIELKSKNVRFLMHPKRKLVSCIRIREEYRLYLMSKLAEERTLLATAFLNWQKETIRKLNEENLLNEKQSLKKRLKEMEERSLTIKELKNQKKLQDNEKQRSEKQRSQKKRSQKQTKGKNNKIISNKSPLSNSLNTHKGNKKIKDQKIPKKGKDNNKNDILKKEKQSKENNHQEKKGATSTDPDSNSPPTPDKPSSSFTTTSPTSTSSSLMELEKKPKPTPTSRNKKKKQINKKKNVNTKKKTKKKNNSKRSSDMIKSKFLVVDMKGNKLDTGEIRISLKQINFFLFATIKKGKKKTTFSKSTLFINKTIPNHLKLIIRKNTYLLKFKKKNQSLEIFKAFRKCKLQYEQLQNTSIGNVIKTPRTNRKTTFNDNNDHNKNKNNNNDNQNNSNNNKSKNTSQINNGGNSDDNDNSCSKSLSSSSIISSTDTTSVPSINMSSDSDDIKSNKSDDSAMSDDSSDYEGFELIGQFSEINDSKPPENKNQKNIFQTKILATSYSLLVPKTFVKIEINNNCLIIRPIDENSKNVEIKSILTPKCSILHDKKKKKSMILNIMLDNDEYLVLSFSNSDEILFKNHFENVILLLK</sequence>
<feature type="compositionally biased region" description="Basic and acidic residues" evidence="1">
    <location>
        <begin position="322"/>
        <end position="358"/>
    </location>
</feature>
<feature type="region of interest" description="Disordered" evidence="1">
    <location>
        <begin position="262"/>
        <end position="459"/>
    </location>
</feature>
<feature type="compositionally biased region" description="Basic residues" evidence="1">
    <location>
        <begin position="612"/>
        <end position="625"/>
    </location>
</feature>
<evidence type="ECO:0000313" key="3">
    <source>
        <dbReference type="Proteomes" id="UP001146793"/>
    </source>
</evidence>
<feature type="compositionally biased region" description="Basic and acidic residues" evidence="1">
    <location>
        <begin position="647"/>
        <end position="682"/>
    </location>
</feature>
<evidence type="ECO:0000256" key="1">
    <source>
        <dbReference type="SAM" id="MobiDB-lite"/>
    </source>
</evidence>
<feature type="compositionally biased region" description="Low complexity" evidence="1">
    <location>
        <begin position="885"/>
        <end position="944"/>
    </location>
</feature>
<feature type="compositionally biased region" description="Basic residues" evidence="1">
    <location>
        <begin position="40"/>
        <end position="56"/>
    </location>
</feature>
<feature type="compositionally biased region" description="Basic residues" evidence="1">
    <location>
        <begin position="729"/>
        <end position="754"/>
    </location>
</feature>
<feature type="region of interest" description="Disordered" evidence="1">
    <location>
        <begin position="863"/>
        <end position="964"/>
    </location>
</feature>
<feature type="region of interest" description="Disordered" evidence="1">
    <location>
        <begin position="1"/>
        <end position="95"/>
    </location>
</feature>
<gene>
    <name evidence="2" type="ORF">M0812_11042</name>
</gene>
<comment type="caution">
    <text evidence="2">The sequence shown here is derived from an EMBL/GenBank/DDBJ whole genome shotgun (WGS) entry which is preliminary data.</text>
</comment>
<feature type="compositionally biased region" description="Low complexity" evidence="1">
    <location>
        <begin position="438"/>
        <end position="448"/>
    </location>
</feature>
<evidence type="ECO:0000313" key="2">
    <source>
        <dbReference type="EMBL" id="KAJ3445177.1"/>
    </source>
</evidence>
<dbReference type="EMBL" id="JANTQA010000023">
    <property type="protein sequence ID" value="KAJ3445177.1"/>
    <property type="molecule type" value="Genomic_DNA"/>
</dbReference>
<feature type="compositionally biased region" description="Low complexity" evidence="1">
    <location>
        <begin position="285"/>
        <end position="297"/>
    </location>
</feature>
<reference evidence="2" key="1">
    <citation type="submission" date="2022-08" db="EMBL/GenBank/DDBJ databases">
        <title>Novel sulphate-reducing endosymbionts in the free-living metamonad Anaeramoeba.</title>
        <authorList>
            <person name="Jerlstrom-Hultqvist J."/>
            <person name="Cepicka I."/>
            <person name="Gallot-Lavallee L."/>
            <person name="Salas-Leiva D."/>
            <person name="Curtis B.A."/>
            <person name="Zahonova K."/>
            <person name="Pipaliya S."/>
            <person name="Dacks J."/>
            <person name="Roger A.J."/>
        </authorList>
    </citation>
    <scope>NUCLEOTIDE SEQUENCE</scope>
    <source>
        <strain evidence="2">Busselton2</strain>
    </source>
</reference>
<organism evidence="2 3">
    <name type="scientific">Anaeramoeba flamelloides</name>
    <dbReference type="NCBI Taxonomy" id="1746091"/>
    <lineage>
        <taxon>Eukaryota</taxon>
        <taxon>Metamonada</taxon>
        <taxon>Anaeramoebidae</taxon>
        <taxon>Anaeramoeba</taxon>
    </lineage>
</organism>
<dbReference type="AlphaFoldDB" id="A0AAV7ZX38"/>
<feature type="compositionally biased region" description="Basic and acidic residues" evidence="1">
    <location>
        <begin position="589"/>
        <end position="611"/>
    </location>
</feature>
<feature type="compositionally biased region" description="Basic and acidic residues" evidence="1">
    <location>
        <begin position="947"/>
        <end position="956"/>
    </location>
</feature>
<feature type="compositionally biased region" description="Basic and acidic residues" evidence="1">
    <location>
        <begin position="421"/>
        <end position="433"/>
    </location>
</feature>
<proteinExistence type="predicted"/>
<protein>
    <submittedName>
        <fullName evidence="2">Bromo adjacent homology domain-containing 1 protein</fullName>
    </submittedName>
</protein>
<feature type="compositionally biased region" description="Basic and acidic residues" evidence="1">
    <location>
        <begin position="64"/>
        <end position="75"/>
    </location>
</feature>
<feature type="region of interest" description="Disordered" evidence="1">
    <location>
        <begin position="589"/>
        <end position="759"/>
    </location>
</feature>
<feature type="compositionally biased region" description="Basic and acidic residues" evidence="1">
    <location>
        <begin position="367"/>
        <end position="408"/>
    </location>
</feature>
<feature type="compositionally biased region" description="Low complexity" evidence="1">
    <location>
        <begin position="626"/>
        <end position="640"/>
    </location>
</feature>
<name>A0AAV7ZX38_9EUKA</name>